<organism evidence="14 15">
    <name type="scientific">Cryptococcus deneoformans (strain JEC21 / ATCC MYA-565)</name>
    <name type="common">Cryptococcus neoformans var. neoformans serotype D</name>
    <dbReference type="NCBI Taxonomy" id="214684"/>
    <lineage>
        <taxon>Eukaryota</taxon>
        <taxon>Fungi</taxon>
        <taxon>Dikarya</taxon>
        <taxon>Basidiomycota</taxon>
        <taxon>Agaricomycotina</taxon>
        <taxon>Tremellomycetes</taxon>
        <taxon>Tremellales</taxon>
        <taxon>Cryptococcaceae</taxon>
        <taxon>Cryptococcus</taxon>
        <taxon>Cryptococcus neoformans species complex</taxon>
    </lineage>
</organism>
<keyword evidence="8 11" id="KW-0012">Acyltransferase</keyword>
<evidence type="ECO:0000256" key="2">
    <source>
        <dbReference type="ARBA" id="ARBA00022679"/>
    </source>
</evidence>
<feature type="transmembrane region" description="Helical" evidence="11">
    <location>
        <begin position="271"/>
        <end position="293"/>
    </location>
</feature>
<evidence type="ECO:0000256" key="6">
    <source>
        <dbReference type="ARBA" id="ARBA00023139"/>
    </source>
</evidence>
<comment type="catalytic activity">
    <reaction evidence="10 11">
        <text>L-cysteinyl-[protein] + hexadecanoyl-CoA = S-hexadecanoyl-L-cysteinyl-[protein] + CoA</text>
        <dbReference type="Rhea" id="RHEA:36683"/>
        <dbReference type="Rhea" id="RHEA-COMP:10131"/>
        <dbReference type="Rhea" id="RHEA-COMP:11032"/>
        <dbReference type="ChEBI" id="CHEBI:29950"/>
        <dbReference type="ChEBI" id="CHEBI:57287"/>
        <dbReference type="ChEBI" id="CHEBI:57379"/>
        <dbReference type="ChEBI" id="CHEBI:74151"/>
        <dbReference type="EC" id="2.3.1.225"/>
    </reaction>
</comment>
<dbReference type="PaxDb" id="214684-Q5KA72"/>
<keyword evidence="15" id="KW-1185">Reference proteome</keyword>
<comment type="domain">
    <text evidence="11">The DHHC domain is required for palmitoyltransferase activity.</text>
</comment>
<protein>
    <recommendedName>
        <fullName evidence="11">Palmitoyltransferase</fullName>
        <ecNumber evidence="11">2.3.1.225</ecNumber>
    </recommendedName>
</protein>
<dbReference type="GO" id="GO:0006612">
    <property type="term" value="P:protein targeting to membrane"/>
    <property type="evidence" value="ECO:0000318"/>
    <property type="project" value="GO_Central"/>
</dbReference>
<feature type="region of interest" description="Disordered" evidence="12">
    <location>
        <begin position="128"/>
        <end position="172"/>
    </location>
</feature>
<feature type="domain" description="Palmitoyltransferase DHHC" evidence="13">
    <location>
        <begin position="226"/>
        <end position="339"/>
    </location>
</feature>
<evidence type="ECO:0000256" key="5">
    <source>
        <dbReference type="ARBA" id="ARBA00023136"/>
    </source>
</evidence>
<dbReference type="PROSITE" id="PS50216">
    <property type="entry name" value="DHHC"/>
    <property type="match status" value="1"/>
</dbReference>
<dbReference type="GeneID" id="3254067"/>
<keyword evidence="6" id="KW-0564">Palmitate</keyword>
<dbReference type="GO" id="GO:0016020">
    <property type="term" value="C:membrane"/>
    <property type="evidence" value="ECO:0007669"/>
    <property type="project" value="UniProtKB-SubCell"/>
</dbReference>
<dbReference type="eggNOG" id="KOG1315">
    <property type="taxonomic scope" value="Eukaryota"/>
</dbReference>
<dbReference type="EMBL" id="AE017350">
    <property type="protein sequence ID" value="AAW46046.2"/>
    <property type="molecule type" value="Genomic_DNA"/>
</dbReference>
<dbReference type="AlphaFoldDB" id="Q5KA72"/>
<dbReference type="EC" id="2.3.1.225" evidence="11"/>
<feature type="compositionally biased region" description="Polar residues" evidence="12">
    <location>
        <begin position="14"/>
        <end position="49"/>
    </location>
</feature>
<evidence type="ECO:0000256" key="11">
    <source>
        <dbReference type="RuleBase" id="RU079119"/>
    </source>
</evidence>
<keyword evidence="3 11" id="KW-0812">Transmembrane</keyword>
<dbReference type="GO" id="GO:0005783">
    <property type="term" value="C:endoplasmic reticulum"/>
    <property type="evidence" value="ECO:0000318"/>
    <property type="project" value="GO_Central"/>
</dbReference>
<sequence>MVQTATEGGPFQSIPISNHAASSTMTENKPSKSPVSKTRLSSCSRSRNGPETPDPLIQRKAALVVVFALSIWSFYVIVGRMCTPMIRNRSDSGLGRSVGAGALVGFVILWLLFLWSYIKMIATPPGYARDKVSKSSPPDPANYPQPYPINPNAIHPHPDQDQGPDPSTWAPTMNLATQTVGDWQPNASPAPFMGQAPPPEVKDKPKKGVKDWREVQRPVPHVEYVPRWCRFCEIVKPDRTHHCRHCGTCVMQFDHHCLWIGQCVGWANHKFFIIFNLWTALYCFYIMILLIIAEARSNSMDGQMIALIIVAAIFGLFAVTMLFTHIQLILSGRTTVESFAARDQRERENAILQTEYGYFWHNLEKRKVRKKWKEEWGGSPVDGRWRYGTRMDRWKQEMGIAPLGWILPIGSPQGNGLYFKSNPKFGPYGEWLKKEDWPAELLSV</sequence>
<dbReference type="InterPro" id="IPR039859">
    <property type="entry name" value="PFA4/ZDH16/20/ERF2-like"/>
</dbReference>
<evidence type="ECO:0000256" key="10">
    <source>
        <dbReference type="ARBA" id="ARBA00048048"/>
    </source>
</evidence>
<keyword evidence="2 11" id="KW-0808">Transferase</keyword>
<proteinExistence type="inferred from homology"/>
<comment type="similarity">
    <text evidence="9">Belongs to the DHHC palmitoyltransferase family. PFA5 subfamily.</text>
</comment>
<gene>
    <name evidence="14" type="ordered locus">CNJ02740</name>
</gene>
<keyword evidence="7" id="KW-0449">Lipoprotein</keyword>
<feature type="region of interest" description="Disordered" evidence="12">
    <location>
        <begin position="1"/>
        <end position="54"/>
    </location>
</feature>
<name>Q5KA72_CRYD1</name>
<accession>Q5KA72</accession>
<dbReference type="KEGG" id="cne:CNJ02740"/>
<evidence type="ECO:0000256" key="3">
    <source>
        <dbReference type="ARBA" id="ARBA00022692"/>
    </source>
</evidence>
<evidence type="ECO:0000313" key="15">
    <source>
        <dbReference type="Proteomes" id="UP000002149"/>
    </source>
</evidence>
<dbReference type="RefSeq" id="XP_567563.2">
    <property type="nucleotide sequence ID" value="XM_567563.2"/>
</dbReference>
<evidence type="ECO:0000313" key="14">
    <source>
        <dbReference type="EMBL" id="AAW46046.2"/>
    </source>
</evidence>
<evidence type="ECO:0000256" key="1">
    <source>
        <dbReference type="ARBA" id="ARBA00004141"/>
    </source>
</evidence>
<dbReference type="GO" id="GO:0005794">
    <property type="term" value="C:Golgi apparatus"/>
    <property type="evidence" value="ECO:0000318"/>
    <property type="project" value="GO_Central"/>
</dbReference>
<dbReference type="STRING" id="214684.Q5KA72"/>
<dbReference type="PANTHER" id="PTHR22883">
    <property type="entry name" value="ZINC FINGER DHHC DOMAIN CONTAINING PROTEIN"/>
    <property type="match status" value="1"/>
</dbReference>
<feature type="transmembrane region" description="Helical" evidence="11">
    <location>
        <begin position="305"/>
        <end position="330"/>
    </location>
</feature>
<comment type="subcellular location">
    <subcellularLocation>
        <location evidence="1">Membrane</location>
        <topology evidence="1">Multi-pass membrane protein</topology>
    </subcellularLocation>
</comment>
<dbReference type="PANTHER" id="PTHR22883:SF23">
    <property type="entry name" value="PALMITOYLTRANSFERASE ZDHHC6"/>
    <property type="match status" value="1"/>
</dbReference>
<evidence type="ECO:0000259" key="13">
    <source>
        <dbReference type="Pfam" id="PF01529"/>
    </source>
</evidence>
<dbReference type="HOGENOM" id="CLU_023534_0_0_1"/>
<dbReference type="GO" id="GO:0019706">
    <property type="term" value="F:protein-cysteine S-palmitoyltransferase activity"/>
    <property type="evidence" value="ECO:0000318"/>
    <property type="project" value="GO_Central"/>
</dbReference>
<dbReference type="InParanoid" id="Q5KA72"/>
<feature type="compositionally biased region" description="Pro residues" evidence="12">
    <location>
        <begin position="137"/>
        <end position="149"/>
    </location>
</feature>
<evidence type="ECO:0000256" key="9">
    <source>
        <dbReference type="ARBA" id="ARBA00038298"/>
    </source>
</evidence>
<dbReference type="Pfam" id="PF01529">
    <property type="entry name" value="DHHC"/>
    <property type="match status" value="1"/>
</dbReference>
<evidence type="ECO:0000256" key="12">
    <source>
        <dbReference type="SAM" id="MobiDB-lite"/>
    </source>
</evidence>
<evidence type="ECO:0000256" key="8">
    <source>
        <dbReference type="ARBA" id="ARBA00023315"/>
    </source>
</evidence>
<reference evidence="14 15" key="1">
    <citation type="journal article" date="2005" name="Science">
        <title>The genome of the basidiomycetous yeast and human pathogen Cryptococcus neoformans.</title>
        <authorList>
            <person name="Loftus B.J."/>
            <person name="Fung E."/>
            <person name="Roncaglia P."/>
            <person name="Rowley D."/>
            <person name="Amedeo P."/>
            <person name="Bruno D."/>
            <person name="Vamathevan J."/>
            <person name="Miranda M."/>
            <person name="Anderson I.J."/>
            <person name="Fraser J.A."/>
            <person name="Allen J.E."/>
            <person name="Bosdet I.E."/>
            <person name="Brent M.R."/>
            <person name="Chiu R."/>
            <person name="Doering T.L."/>
            <person name="Donlin M.J."/>
            <person name="D'Souza C.A."/>
            <person name="Fox D.S."/>
            <person name="Grinberg V."/>
            <person name="Fu J."/>
            <person name="Fukushima M."/>
            <person name="Haas B.J."/>
            <person name="Huang J.C."/>
            <person name="Janbon G."/>
            <person name="Jones S.J."/>
            <person name="Koo H.L."/>
            <person name="Krzywinski M.I."/>
            <person name="Kwon-Chung J.K."/>
            <person name="Lengeler K.B."/>
            <person name="Maiti R."/>
            <person name="Marra M.A."/>
            <person name="Marra R.E."/>
            <person name="Mathewson C.A."/>
            <person name="Mitchell T.G."/>
            <person name="Pertea M."/>
            <person name="Riggs F.R."/>
            <person name="Salzberg S.L."/>
            <person name="Schein J.E."/>
            <person name="Shvartsbeyn A."/>
            <person name="Shin H."/>
            <person name="Shumway M."/>
            <person name="Specht C.A."/>
            <person name="Suh B.B."/>
            <person name="Tenney A."/>
            <person name="Utterback T.R."/>
            <person name="Wickes B.L."/>
            <person name="Wortman J.R."/>
            <person name="Wye N.H."/>
            <person name="Kronstad J.W."/>
            <person name="Lodge J.K."/>
            <person name="Heitman J."/>
            <person name="Davis R.W."/>
            <person name="Fraser C.M."/>
            <person name="Hyman R.W."/>
        </authorList>
    </citation>
    <scope>NUCLEOTIDE SEQUENCE [LARGE SCALE GENOMIC DNA]</scope>
    <source>
        <strain evidence="15">JEC21 / ATCC MYA-565</strain>
    </source>
</reference>
<feature type="transmembrane region" description="Helical" evidence="11">
    <location>
        <begin position="61"/>
        <end position="78"/>
    </location>
</feature>
<keyword evidence="4 11" id="KW-1133">Transmembrane helix</keyword>
<dbReference type="VEuPathDB" id="FungiDB:CNJ02740"/>
<accession>Q55LB2</accession>
<dbReference type="InterPro" id="IPR001594">
    <property type="entry name" value="Palmitoyltrfase_DHHC"/>
</dbReference>
<feature type="transmembrane region" description="Helical" evidence="11">
    <location>
        <begin position="98"/>
        <end position="118"/>
    </location>
</feature>
<dbReference type="OrthoDB" id="1436450at2759"/>
<dbReference type="Proteomes" id="UP000002149">
    <property type="component" value="Chromosome 10"/>
</dbReference>
<evidence type="ECO:0000256" key="4">
    <source>
        <dbReference type="ARBA" id="ARBA00022989"/>
    </source>
</evidence>
<evidence type="ECO:0000256" key="7">
    <source>
        <dbReference type="ARBA" id="ARBA00023288"/>
    </source>
</evidence>
<keyword evidence="5 11" id="KW-0472">Membrane</keyword>